<evidence type="ECO:0000313" key="2">
    <source>
        <dbReference type="EMBL" id="QJA80633.1"/>
    </source>
</evidence>
<dbReference type="EMBL" id="MT142429">
    <property type="protein sequence ID" value="QJA80633.1"/>
    <property type="molecule type" value="Genomic_DNA"/>
</dbReference>
<dbReference type="Pfam" id="PF05069">
    <property type="entry name" value="Phage_tail_S"/>
    <property type="match status" value="1"/>
</dbReference>
<organism evidence="1">
    <name type="scientific">viral metagenome</name>
    <dbReference type="NCBI Taxonomy" id="1070528"/>
    <lineage>
        <taxon>unclassified sequences</taxon>
        <taxon>metagenomes</taxon>
        <taxon>organismal metagenomes</taxon>
    </lineage>
</organism>
<name>A0A6M3JBM1_9ZZZZ</name>
<protein>
    <submittedName>
        <fullName evidence="1">Putative tail protein</fullName>
    </submittedName>
</protein>
<sequence length="124" mass="15005">MKKQVRTPLRMSAEWYMKDSLLKRFDREIDPEGNKWAPLVKKTQRERIQQGYKPKHPILKRIGNLRGSFYRDFVGPHKIKIDNRMEKAKKLHIKRKFLGFNRYDSIGVKKIFVKWSYDTLIKNL</sequence>
<dbReference type="AlphaFoldDB" id="A0A6M3JBM1"/>
<gene>
    <name evidence="2" type="ORF">MM415A00691_0027</name>
    <name evidence="1" type="ORF">MM415B00267_0049</name>
</gene>
<dbReference type="InterPro" id="IPR006522">
    <property type="entry name" value="Phage_virion_morphogenesis"/>
</dbReference>
<proteinExistence type="predicted"/>
<reference evidence="1" key="1">
    <citation type="submission" date="2020-03" db="EMBL/GenBank/DDBJ databases">
        <title>The deep terrestrial virosphere.</title>
        <authorList>
            <person name="Holmfeldt K."/>
            <person name="Nilsson E."/>
            <person name="Simone D."/>
            <person name="Lopez-Fernandez M."/>
            <person name="Wu X."/>
            <person name="de Brujin I."/>
            <person name="Lundin D."/>
            <person name="Andersson A."/>
            <person name="Bertilsson S."/>
            <person name="Dopson M."/>
        </authorList>
    </citation>
    <scope>NUCLEOTIDE SEQUENCE</scope>
    <source>
        <strain evidence="2">MM415A00691</strain>
        <strain evidence="1">MM415B00267</strain>
    </source>
</reference>
<accession>A0A6M3JBM1</accession>
<evidence type="ECO:0000313" key="1">
    <source>
        <dbReference type="EMBL" id="QJA67223.1"/>
    </source>
</evidence>
<dbReference type="EMBL" id="MT141567">
    <property type="protein sequence ID" value="QJA67223.1"/>
    <property type="molecule type" value="Genomic_DNA"/>
</dbReference>